<comment type="caution">
    <text evidence="2">The sequence shown here is derived from an EMBL/GenBank/DDBJ whole genome shotgun (WGS) entry which is preliminary data.</text>
</comment>
<evidence type="ECO:0000256" key="1">
    <source>
        <dbReference type="SAM" id="MobiDB-lite"/>
    </source>
</evidence>
<keyword evidence="3" id="KW-1185">Reference proteome</keyword>
<dbReference type="AlphaFoldDB" id="A0A4Y2FVF5"/>
<feature type="region of interest" description="Disordered" evidence="1">
    <location>
        <begin position="21"/>
        <end position="44"/>
    </location>
</feature>
<evidence type="ECO:0000313" key="3">
    <source>
        <dbReference type="Proteomes" id="UP000499080"/>
    </source>
</evidence>
<evidence type="ECO:0000313" key="2">
    <source>
        <dbReference type="EMBL" id="GBM44526.1"/>
    </source>
</evidence>
<reference evidence="2 3" key="1">
    <citation type="journal article" date="2019" name="Sci. Rep.">
        <title>Orb-weaving spider Araneus ventricosus genome elucidates the spidroin gene catalogue.</title>
        <authorList>
            <person name="Kono N."/>
            <person name="Nakamura H."/>
            <person name="Ohtoshi R."/>
            <person name="Moran D.A.P."/>
            <person name="Shinohara A."/>
            <person name="Yoshida Y."/>
            <person name="Fujiwara M."/>
            <person name="Mori M."/>
            <person name="Tomita M."/>
            <person name="Arakawa K."/>
        </authorList>
    </citation>
    <scope>NUCLEOTIDE SEQUENCE [LARGE SCALE GENOMIC DNA]</scope>
</reference>
<dbReference type="Proteomes" id="UP000499080">
    <property type="component" value="Unassembled WGS sequence"/>
</dbReference>
<gene>
    <name evidence="2" type="ORF">AVEN_192553_1</name>
</gene>
<protein>
    <submittedName>
        <fullName evidence="2">Uncharacterized protein</fullName>
    </submittedName>
</protein>
<accession>A0A4Y2FVF5</accession>
<sequence length="91" mass="9759">MPRNSTLHRAPLLFGPALADAPNHLTPDRSISPRIQDIRRKETDRVSDGSELSLGLFTTWRQSLAIIHCLGAIVSGVGSKACPCPQGKAEG</sequence>
<dbReference type="EMBL" id="BGPR01001068">
    <property type="protein sequence ID" value="GBM44526.1"/>
    <property type="molecule type" value="Genomic_DNA"/>
</dbReference>
<proteinExistence type="predicted"/>
<organism evidence="2 3">
    <name type="scientific">Araneus ventricosus</name>
    <name type="common">Orbweaver spider</name>
    <name type="synonym">Epeira ventricosa</name>
    <dbReference type="NCBI Taxonomy" id="182803"/>
    <lineage>
        <taxon>Eukaryota</taxon>
        <taxon>Metazoa</taxon>
        <taxon>Ecdysozoa</taxon>
        <taxon>Arthropoda</taxon>
        <taxon>Chelicerata</taxon>
        <taxon>Arachnida</taxon>
        <taxon>Araneae</taxon>
        <taxon>Araneomorphae</taxon>
        <taxon>Entelegynae</taxon>
        <taxon>Araneoidea</taxon>
        <taxon>Araneidae</taxon>
        <taxon>Araneus</taxon>
    </lineage>
</organism>
<name>A0A4Y2FVF5_ARAVE</name>